<proteinExistence type="predicted"/>
<feature type="region of interest" description="Disordered" evidence="1">
    <location>
        <begin position="118"/>
        <end position="137"/>
    </location>
</feature>
<evidence type="ECO:0000256" key="1">
    <source>
        <dbReference type="SAM" id="MobiDB-lite"/>
    </source>
</evidence>
<dbReference type="EMBL" id="VSSQ01019770">
    <property type="protein sequence ID" value="MPM64100.1"/>
    <property type="molecule type" value="Genomic_DNA"/>
</dbReference>
<name>A0A645BF74_9ZZZZ</name>
<dbReference type="AlphaFoldDB" id="A0A645BF74"/>
<sequence length="219" mass="23029">MAQLEKKAGLHPQPAVGLHAQTEGKPVGGGEAHRLLPLQKQVGIGPQCLQRPVAEPAVQRHGQHGGQAVSGEKIQQTAHPHLKPEGLPQRQGLFSGDSPQAGEPLRLLLQNAQGVRSEFVHQPPGGGGAHPLQGPGGQIVQNRLFPRGHAPLGYLCLELLAVGAVPPPGAVYRESLSRRRPGQAAHHGQFPPIRGFQAQNSIAVVLIAKDHGGYGSVHC</sequence>
<evidence type="ECO:0000313" key="2">
    <source>
        <dbReference type="EMBL" id="MPM64100.1"/>
    </source>
</evidence>
<reference evidence="2" key="1">
    <citation type="submission" date="2019-08" db="EMBL/GenBank/DDBJ databases">
        <authorList>
            <person name="Kucharzyk K."/>
            <person name="Murdoch R.W."/>
            <person name="Higgins S."/>
            <person name="Loffler F."/>
        </authorList>
    </citation>
    <scope>NUCLEOTIDE SEQUENCE</scope>
</reference>
<organism evidence="2">
    <name type="scientific">bioreactor metagenome</name>
    <dbReference type="NCBI Taxonomy" id="1076179"/>
    <lineage>
        <taxon>unclassified sequences</taxon>
        <taxon>metagenomes</taxon>
        <taxon>ecological metagenomes</taxon>
    </lineage>
</organism>
<gene>
    <name evidence="2" type="ORF">SDC9_110986</name>
</gene>
<feature type="region of interest" description="Disordered" evidence="1">
    <location>
        <begin position="1"/>
        <end position="31"/>
    </location>
</feature>
<accession>A0A645BF74</accession>
<feature type="compositionally biased region" description="Gly residues" evidence="1">
    <location>
        <begin position="124"/>
        <end position="137"/>
    </location>
</feature>
<protein>
    <submittedName>
        <fullName evidence="2">Uncharacterized protein</fullName>
    </submittedName>
</protein>
<comment type="caution">
    <text evidence="2">The sequence shown here is derived from an EMBL/GenBank/DDBJ whole genome shotgun (WGS) entry which is preliminary data.</text>
</comment>
<feature type="region of interest" description="Disordered" evidence="1">
    <location>
        <begin position="55"/>
        <end position="102"/>
    </location>
</feature>